<dbReference type="InterPro" id="IPR036188">
    <property type="entry name" value="FAD/NAD-bd_sf"/>
</dbReference>
<dbReference type="PRINTS" id="PR00411">
    <property type="entry name" value="PNDRDTASEI"/>
</dbReference>
<dbReference type="SUPFAM" id="SSF54373">
    <property type="entry name" value="FAD-linked reductases, C-terminal domain"/>
    <property type="match status" value="1"/>
</dbReference>
<dbReference type="InterPro" id="IPR006076">
    <property type="entry name" value="FAD-dep_OxRdtase"/>
</dbReference>
<gene>
    <name evidence="10" type="ORF">J1C47_09455</name>
</gene>
<accession>A0ABS3J5N1</accession>
<evidence type="ECO:0000313" key="11">
    <source>
        <dbReference type="Proteomes" id="UP000664288"/>
    </source>
</evidence>
<dbReference type="Pfam" id="PF01266">
    <property type="entry name" value="DAO"/>
    <property type="match status" value="1"/>
</dbReference>
<evidence type="ECO:0000256" key="7">
    <source>
        <dbReference type="ARBA" id="ARBA00039751"/>
    </source>
</evidence>
<dbReference type="SUPFAM" id="SSF51971">
    <property type="entry name" value="Nucleotide-binding domain"/>
    <property type="match status" value="1"/>
</dbReference>
<dbReference type="Proteomes" id="UP000664288">
    <property type="component" value="Unassembled WGS sequence"/>
</dbReference>
<proteinExistence type="inferred from homology"/>
<comment type="cofactor">
    <cofactor evidence="1">
        <name>FAD</name>
        <dbReference type="ChEBI" id="CHEBI:57692"/>
    </cofactor>
</comment>
<evidence type="ECO:0000256" key="2">
    <source>
        <dbReference type="ARBA" id="ARBA00006730"/>
    </source>
</evidence>
<evidence type="ECO:0000256" key="8">
    <source>
        <dbReference type="ARBA" id="ARBA00049547"/>
    </source>
</evidence>
<evidence type="ECO:0000256" key="5">
    <source>
        <dbReference type="ARBA" id="ARBA00023002"/>
    </source>
</evidence>
<evidence type="ECO:0000256" key="6">
    <source>
        <dbReference type="ARBA" id="ARBA00039101"/>
    </source>
</evidence>
<protein>
    <recommendedName>
        <fullName evidence="7">D-amino-acid oxidase</fullName>
        <ecNumber evidence="6">1.4.3.3</ecNumber>
    </recommendedName>
</protein>
<comment type="catalytic activity">
    <reaction evidence="8">
        <text>a D-alpha-amino acid + O2 + H2O = a 2-oxocarboxylate + H2O2 + NH4(+)</text>
        <dbReference type="Rhea" id="RHEA:21816"/>
        <dbReference type="ChEBI" id="CHEBI:15377"/>
        <dbReference type="ChEBI" id="CHEBI:15379"/>
        <dbReference type="ChEBI" id="CHEBI:16240"/>
        <dbReference type="ChEBI" id="CHEBI:28938"/>
        <dbReference type="ChEBI" id="CHEBI:35179"/>
        <dbReference type="ChEBI" id="CHEBI:59871"/>
        <dbReference type="EC" id="1.4.3.3"/>
    </reaction>
    <physiologicalReaction direction="left-to-right" evidence="8">
        <dbReference type="Rhea" id="RHEA:21817"/>
    </physiologicalReaction>
</comment>
<dbReference type="EMBL" id="JAFMPY010000008">
    <property type="protein sequence ID" value="MBO0903866.1"/>
    <property type="molecule type" value="Genomic_DNA"/>
</dbReference>
<evidence type="ECO:0000256" key="1">
    <source>
        <dbReference type="ARBA" id="ARBA00001974"/>
    </source>
</evidence>
<dbReference type="Gene3D" id="3.30.9.10">
    <property type="entry name" value="D-Amino Acid Oxidase, subunit A, domain 2"/>
    <property type="match status" value="1"/>
</dbReference>
<dbReference type="EC" id="1.4.3.3" evidence="6"/>
<evidence type="ECO:0000256" key="4">
    <source>
        <dbReference type="ARBA" id="ARBA00022827"/>
    </source>
</evidence>
<keyword evidence="3" id="KW-0285">Flavoprotein</keyword>
<sequence length="325" mass="34297">MEITVIGAGVAGLATAVTLAERGAAVTLHERSQTLGENAASWLAGGMLAPYCEAESADPSIVEPGLAAIGWWAERVPDVVRGGTLVVAPAREGADLDRFRRRTRRGLPLGGAEIAALEPDLAGRFDRGLHFPAEAHLDPRRALAALGERLGTLGGTLRLGSPVEAETATGDVVVDCRGIGAGDPGIRSVRGEMLVLRTDEIRLSRPVRLLHPRFPVYVVPRAGGRFMVGATMIESEASGGPTLRAAVELMSAAYALHPAFAEAEVIEMKAGRRPAFPDNLPRVERRGRIVSVNGLYRHGFLLGPDCAARAADLALGHKARKEIAA</sequence>
<comment type="caution">
    <text evidence="10">The sequence shown here is derived from an EMBL/GenBank/DDBJ whole genome shotgun (WGS) entry which is preliminary data.</text>
</comment>
<dbReference type="InterPro" id="IPR023209">
    <property type="entry name" value="DAO"/>
</dbReference>
<dbReference type="Gene3D" id="3.50.50.60">
    <property type="entry name" value="FAD/NAD(P)-binding domain"/>
    <property type="match status" value="1"/>
</dbReference>
<organism evidence="10 11">
    <name type="scientific">Jiella sonneratiae</name>
    <dbReference type="NCBI Taxonomy" id="2816856"/>
    <lineage>
        <taxon>Bacteria</taxon>
        <taxon>Pseudomonadati</taxon>
        <taxon>Pseudomonadota</taxon>
        <taxon>Alphaproteobacteria</taxon>
        <taxon>Hyphomicrobiales</taxon>
        <taxon>Aurantimonadaceae</taxon>
        <taxon>Jiella</taxon>
    </lineage>
</organism>
<evidence type="ECO:0000313" key="10">
    <source>
        <dbReference type="EMBL" id="MBO0903866.1"/>
    </source>
</evidence>
<evidence type="ECO:0000256" key="3">
    <source>
        <dbReference type="ARBA" id="ARBA00022630"/>
    </source>
</evidence>
<keyword evidence="4" id="KW-0274">FAD</keyword>
<dbReference type="PANTHER" id="PTHR11530">
    <property type="entry name" value="D-AMINO ACID OXIDASE"/>
    <property type="match status" value="1"/>
</dbReference>
<name>A0ABS3J5N1_9HYPH</name>
<reference evidence="10 11" key="1">
    <citation type="submission" date="2021-03" db="EMBL/GenBank/DDBJ databases">
        <title>Whole genome sequence of Jiella sp. MQZ13P-4.</title>
        <authorList>
            <person name="Tuo L."/>
        </authorList>
    </citation>
    <scope>NUCLEOTIDE SEQUENCE [LARGE SCALE GENOMIC DNA]</scope>
    <source>
        <strain evidence="10 11">MQZ13P-4</strain>
    </source>
</reference>
<feature type="domain" description="FAD dependent oxidoreductase" evidence="9">
    <location>
        <begin position="3"/>
        <end position="313"/>
    </location>
</feature>
<keyword evidence="5" id="KW-0560">Oxidoreductase</keyword>
<dbReference type="PANTHER" id="PTHR11530:SF11">
    <property type="entry name" value="D-ASPARTATE OXIDASE"/>
    <property type="match status" value="1"/>
</dbReference>
<dbReference type="RefSeq" id="WP_207350516.1">
    <property type="nucleotide sequence ID" value="NZ_JAFMPY010000008.1"/>
</dbReference>
<evidence type="ECO:0000259" key="9">
    <source>
        <dbReference type="Pfam" id="PF01266"/>
    </source>
</evidence>
<comment type="similarity">
    <text evidence="2">Belongs to the DAMOX/DASOX family.</text>
</comment>
<keyword evidence="11" id="KW-1185">Reference proteome</keyword>